<keyword evidence="4" id="KW-1185">Reference proteome</keyword>
<dbReference type="EMBL" id="CP036276">
    <property type="protein sequence ID" value="QDU46356.1"/>
    <property type="molecule type" value="Genomic_DNA"/>
</dbReference>
<feature type="domain" description="F-box/LRR-repeat protein 15-like leucin rich repeat" evidence="2">
    <location>
        <begin position="152"/>
        <end position="220"/>
    </location>
</feature>
<dbReference type="InterPro" id="IPR032675">
    <property type="entry name" value="LRR_dom_sf"/>
</dbReference>
<dbReference type="Pfam" id="PF25372">
    <property type="entry name" value="DUF7885"/>
    <property type="match status" value="1"/>
</dbReference>
<dbReference type="KEGG" id="sdyn:Mal52_48750"/>
<dbReference type="InterPro" id="IPR057207">
    <property type="entry name" value="FBXL15_LRR"/>
</dbReference>
<proteinExistence type="predicted"/>
<gene>
    <name evidence="3" type="ORF">Mal52_48750</name>
</gene>
<feature type="transmembrane region" description="Helical" evidence="1">
    <location>
        <begin position="20"/>
        <end position="39"/>
    </location>
</feature>
<reference evidence="3 4" key="1">
    <citation type="submission" date="2019-02" db="EMBL/GenBank/DDBJ databases">
        <title>Deep-cultivation of Planctomycetes and their phenomic and genomic characterization uncovers novel biology.</title>
        <authorList>
            <person name="Wiegand S."/>
            <person name="Jogler M."/>
            <person name="Boedeker C."/>
            <person name="Pinto D."/>
            <person name="Vollmers J."/>
            <person name="Rivas-Marin E."/>
            <person name="Kohn T."/>
            <person name="Peeters S.H."/>
            <person name="Heuer A."/>
            <person name="Rast P."/>
            <person name="Oberbeckmann S."/>
            <person name="Bunk B."/>
            <person name="Jeske O."/>
            <person name="Meyerdierks A."/>
            <person name="Storesund J.E."/>
            <person name="Kallscheuer N."/>
            <person name="Luecker S."/>
            <person name="Lage O.M."/>
            <person name="Pohl T."/>
            <person name="Merkel B.J."/>
            <person name="Hornburger P."/>
            <person name="Mueller R.-W."/>
            <person name="Bruemmer F."/>
            <person name="Labrenz M."/>
            <person name="Spormann A.M."/>
            <person name="Op den Camp H."/>
            <person name="Overmann J."/>
            <person name="Amann R."/>
            <person name="Jetten M.S.M."/>
            <person name="Mascher T."/>
            <person name="Medema M.H."/>
            <person name="Devos D.P."/>
            <person name="Kaster A.-K."/>
            <person name="Ovreas L."/>
            <person name="Rohde M."/>
            <person name="Galperin M.Y."/>
            <person name="Jogler C."/>
        </authorList>
    </citation>
    <scope>NUCLEOTIDE SEQUENCE [LARGE SCALE GENOMIC DNA]</scope>
    <source>
        <strain evidence="3 4">Mal52</strain>
    </source>
</reference>
<dbReference type="AlphaFoldDB" id="A0A517ZV98"/>
<keyword evidence="1" id="KW-1133">Transmembrane helix</keyword>
<dbReference type="Proteomes" id="UP000319383">
    <property type="component" value="Chromosome"/>
</dbReference>
<organism evidence="3 4">
    <name type="scientific">Symmachiella dynata</name>
    <dbReference type="NCBI Taxonomy" id="2527995"/>
    <lineage>
        <taxon>Bacteria</taxon>
        <taxon>Pseudomonadati</taxon>
        <taxon>Planctomycetota</taxon>
        <taxon>Planctomycetia</taxon>
        <taxon>Planctomycetales</taxon>
        <taxon>Planctomycetaceae</taxon>
        <taxon>Symmachiella</taxon>
    </lineage>
</organism>
<keyword evidence="1" id="KW-0812">Transmembrane</keyword>
<protein>
    <submittedName>
        <fullName evidence="3">Leucine Rich repeats (2 copies)</fullName>
    </submittedName>
</protein>
<dbReference type="SUPFAM" id="SSF52047">
    <property type="entry name" value="RNI-like"/>
    <property type="match status" value="1"/>
</dbReference>
<evidence type="ECO:0000313" key="4">
    <source>
        <dbReference type="Proteomes" id="UP000319383"/>
    </source>
</evidence>
<keyword evidence="1" id="KW-0472">Membrane</keyword>
<evidence type="ECO:0000313" key="3">
    <source>
        <dbReference type="EMBL" id="QDU46356.1"/>
    </source>
</evidence>
<dbReference type="RefSeq" id="WP_145380757.1">
    <property type="nucleotide sequence ID" value="NZ_CP036276.1"/>
</dbReference>
<accession>A0A517ZV98</accession>
<evidence type="ECO:0000256" key="1">
    <source>
        <dbReference type="SAM" id="Phobius"/>
    </source>
</evidence>
<name>A0A517ZV98_9PLAN</name>
<sequence>MDTQSPKPRWWTRLLHRPGWLIALAVCLLLTAVLVPFGWRYYRTQQLVAGIEACGGAVNFELGGPTWLRNIVGDEWMKPFDAPNHVSSFRLVFDASTPSQSRNSSWTPRETLGDDQFLDYILPLNDLVGIKSLELTENDLTQLSFEKLGQFEQLEVLVLWDKAFDDDALSHFSKSYKLRSLDLSGTSVTDEGLRHLSGLKDLTDLSLSNTDVTDEGVSELQRHLPGLDVSDD</sequence>
<dbReference type="Gene3D" id="3.80.10.10">
    <property type="entry name" value="Ribonuclease Inhibitor"/>
    <property type="match status" value="1"/>
</dbReference>
<evidence type="ECO:0000259" key="2">
    <source>
        <dbReference type="Pfam" id="PF25372"/>
    </source>
</evidence>